<protein>
    <submittedName>
        <fullName evidence="2">Uncharacterized protein</fullName>
    </submittedName>
</protein>
<evidence type="ECO:0000313" key="3">
    <source>
        <dbReference type="Proteomes" id="UP000664545"/>
    </source>
</evidence>
<keyword evidence="3" id="KW-1185">Reference proteome</keyword>
<dbReference type="AlphaFoldDB" id="A0A939D755"/>
<keyword evidence="1" id="KW-1133">Transmembrane helix</keyword>
<gene>
    <name evidence="2" type="ORF">JYB65_01195</name>
</gene>
<feature type="transmembrane region" description="Helical" evidence="1">
    <location>
        <begin position="66"/>
        <end position="89"/>
    </location>
</feature>
<accession>A0A939D755</accession>
<comment type="caution">
    <text evidence="2">The sequence shown here is derived from an EMBL/GenBank/DDBJ whole genome shotgun (WGS) entry which is preliminary data.</text>
</comment>
<reference evidence="2" key="1">
    <citation type="submission" date="2021-02" db="EMBL/GenBank/DDBJ databases">
        <title>Abyssanaerobacter marinus gen.nov., sp., nov, anaerobic bacterium isolated from the Onnuri vent field of Indian Ocean and suggestion of Mogibacteriaceae fam. nov., and proposal of reclassification of ambiguous this family's genus member.</title>
        <authorList>
            <person name="Kim Y.J."/>
            <person name="Yang J.-A."/>
        </authorList>
    </citation>
    <scope>NUCLEOTIDE SEQUENCE</scope>
    <source>
        <strain evidence="2">DSM 2634</strain>
    </source>
</reference>
<feature type="transmembrane region" description="Helical" evidence="1">
    <location>
        <begin position="101"/>
        <end position="123"/>
    </location>
</feature>
<feature type="transmembrane region" description="Helical" evidence="1">
    <location>
        <begin position="6"/>
        <end position="22"/>
    </location>
</feature>
<organism evidence="2 3">
    <name type="scientific">Clostridium aminobutyricum</name>
    <dbReference type="NCBI Taxonomy" id="33953"/>
    <lineage>
        <taxon>Bacteria</taxon>
        <taxon>Bacillati</taxon>
        <taxon>Bacillota</taxon>
        <taxon>Clostridia</taxon>
        <taxon>Eubacteriales</taxon>
        <taxon>Clostridiaceae</taxon>
        <taxon>Clostridium</taxon>
    </lineage>
</organism>
<evidence type="ECO:0000256" key="1">
    <source>
        <dbReference type="SAM" id="Phobius"/>
    </source>
</evidence>
<dbReference type="RefSeq" id="WP_206580757.1">
    <property type="nucleotide sequence ID" value="NZ_JAFJZZ010000001.1"/>
</dbReference>
<keyword evidence="1" id="KW-0472">Membrane</keyword>
<proteinExistence type="predicted"/>
<feature type="transmembrane region" description="Helical" evidence="1">
    <location>
        <begin position="135"/>
        <end position="153"/>
    </location>
</feature>
<dbReference type="Proteomes" id="UP000664545">
    <property type="component" value="Unassembled WGS sequence"/>
</dbReference>
<keyword evidence="1" id="KW-0812">Transmembrane</keyword>
<dbReference type="EMBL" id="JAFJZZ010000001">
    <property type="protein sequence ID" value="MBN7771978.1"/>
    <property type="molecule type" value="Genomic_DNA"/>
</dbReference>
<evidence type="ECO:0000313" key="2">
    <source>
        <dbReference type="EMBL" id="MBN7771978.1"/>
    </source>
</evidence>
<feature type="transmembrane region" description="Helical" evidence="1">
    <location>
        <begin position="34"/>
        <end position="54"/>
    </location>
</feature>
<sequence length="160" mass="18626">MNLISYITFLMFLFPLFLKCCYMEEEKKERFFSIIGKVQYLAIFVLLAIAALNIDNGINTIKTSYFYITVGSFATVSTIIFCLKIDIWINNFLNKCIGSNFVKFIFIIANVCNIIIFIIYAFLTENKHPLLFKHLFFILTITLSLSFVSGKYFQEKNSIH</sequence>
<name>A0A939D755_CLOAM</name>